<evidence type="ECO:0000256" key="2">
    <source>
        <dbReference type="SAM" id="Phobius"/>
    </source>
</evidence>
<keyword evidence="4" id="KW-1185">Reference proteome</keyword>
<dbReference type="EMBL" id="ML993937">
    <property type="protein sequence ID" value="KAF2202419.1"/>
    <property type="molecule type" value="Genomic_DNA"/>
</dbReference>
<feature type="compositionally biased region" description="Polar residues" evidence="1">
    <location>
        <begin position="10"/>
        <end position="21"/>
    </location>
</feature>
<sequence>MGEFEGGSESVVTSATTMNGEPTSTPSEQTDTTTPSSATQLPTTTMEPPSNPRTSLPVMQLPKGQELERLFQDATMILPTTPAPGPSGVEAGGERVASSDSATDIDTTSMLSSTTAKPSFSSGTELPPPPGPPSPPSAPIMADTMTTTPGAPLVKTKTLLVTIITCLLNLYTILFITTMSVEGVAQNLANSNTVQVNITNNATLLSNATLTISKPGSMLVPDHVTTMIRISAFVKTGLPRKEGETLHECHRRASGISQEIFRDVLDTRISVYSLALHEWADKVCDKQFVPAVRPKSTWEVVKAELQHHMMKMKSMVGDIARTVRESLVKTKRSMASKVKGVALLGEIFYVDGTGDANIMTMDVTMEPGAPMKDSTTKSTPAAVVKHSQTIDSSPSTTTNFSTGSDPATNPTLGSSTWTTRKDFKPPDPAQRLDEILTILHALLFILNTTLFTLFLLRQGLSLVLITVHLHAFITTRSISTLFQPIVFPNPNPRSYAVMRIEKRTFLGVYLENVLFDSICFSVRDGWGLGWGLILEWGGVGCYVGILMLCALMGTLWVKGGGWRVLGEAVRELYSMVHEKVYQMVFGEGQVEEEETVSSEHGGFESGSDELGTEDTGTVIIDAEGSSGSESSEWEFGEE</sequence>
<feature type="compositionally biased region" description="Low complexity" evidence="1">
    <location>
        <begin position="22"/>
        <end position="37"/>
    </location>
</feature>
<accession>A0A9P4MR04</accession>
<gene>
    <name evidence="3" type="ORF">GQ43DRAFT_311790</name>
</gene>
<keyword evidence="2" id="KW-1133">Transmembrane helix</keyword>
<evidence type="ECO:0000313" key="3">
    <source>
        <dbReference type="EMBL" id="KAF2202419.1"/>
    </source>
</evidence>
<comment type="caution">
    <text evidence="3">The sequence shown here is derived from an EMBL/GenBank/DDBJ whole genome shotgun (WGS) entry which is preliminary data.</text>
</comment>
<feature type="region of interest" description="Disordered" evidence="1">
    <location>
        <begin position="385"/>
        <end position="423"/>
    </location>
</feature>
<feature type="transmembrane region" description="Helical" evidence="2">
    <location>
        <begin position="463"/>
        <end position="486"/>
    </location>
</feature>
<feature type="transmembrane region" description="Helical" evidence="2">
    <location>
        <begin position="536"/>
        <end position="557"/>
    </location>
</feature>
<feature type="transmembrane region" description="Helical" evidence="2">
    <location>
        <begin position="435"/>
        <end position="456"/>
    </location>
</feature>
<protein>
    <submittedName>
        <fullName evidence="3">Uncharacterized protein</fullName>
    </submittedName>
</protein>
<name>A0A9P4MR04_9PLEO</name>
<feature type="region of interest" description="Disordered" evidence="1">
    <location>
        <begin position="80"/>
        <end position="139"/>
    </location>
</feature>
<evidence type="ECO:0000256" key="1">
    <source>
        <dbReference type="SAM" id="MobiDB-lite"/>
    </source>
</evidence>
<feature type="compositionally biased region" description="Pro residues" evidence="1">
    <location>
        <begin position="126"/>
        <end position="138"/>
    </location>
</feature>
<keyword evidence="2" id="KW-0812">Transmembrane</keyword>
<evidence type="ECO:0000313" key="4">
    <source>
        <dbReference type="Proteomes" id="UP000799536"/>
    </source>
</evidence>
<feature type="region of interest" description="Disordered" evidence="1">
    <location>
        <begin position="1"/>
        <end position="56"/>
    </location>
</feature>
<feature type="compositionally biased region" description="Polar residues" evidence="1">
    <location>
        <begin position="38"/>
        <end position="54"/>
    </location>
</feature>
<feature type="compositionally biased region" description="Polar residues" evidence="1">
    <location>
        <begin position="110"/>
        <end position="124"/>
    </location>
</feature>
<keyword evidence="2" id="KW-0472">Membrane</keyword>
<feature type="region of interest" description="Disordered" evidence="1">
    <location>
        <begin position="595"/>
        <end position="638"/>
    </location>
</feature>
<organism evidence="3 4">
    <name type="scientific">Delitschia confertaspora ATCC 74209</name>
    <dbReference type="NCBI Taxonomy" id="1513339"/>
    <lineage>
        <taxon>Eukaryota</taxon>
        <taxon>Fungi</taxon>
        <taxon>Dikarya</taxon>
        <taxon>Ascomycota</taxon>
        <taxon>Pezizomycotina</taxon>
        <taxon>Dothideomycetes</taxon>
        <taxon>Pleosporomycetidae</taxon>
        <taxon>Pleosporales</taxon>
        <taxon>Delitschiaceae</taxon>
        <taxon>Delitschia</taxon>
    </lineage>
</organism>
<proteinExistence type="predicted"/>
<feature type="compositionally biased region" description="Polar residues" evidence="1">
    <location>
        <begin position="386"/>
        <end position="418"/>
    </location>
</feature>
<feature type="compositionally biased region" description="Low complexity" evidence="1">
    <location>
        <begin position="98"/>
        <end position="109"/>
    </location>
</feature>
<reference evidence="3" key="1">
    <citation type="journal article" date="2020" name="Stud. Mycol.">
        <title>101 Dothideomycetes genomes: a test case for predicting lifestyles and emergence of pathogens.</title>
        <authorList>
            <person name="Haridas S."/>
            <person name="Albert R."/>
            <person name="Binder M."/>
            <person name="Bloem J."/>
            <person name="Labutti K."/>
            <person name="Salamov A."/>
            <person name="Andreopoulos B."/>
            <person name="Baker S."/>
            <person name="Barry K."/>
            <person name="Bills G."/>
            <person name="Bluhm B."/>
            <person name="Cannon C."/>
            <person name="Castanera R."/>
            <person name="Culley D."/>
            <person name="Daum C."/>
            <person name="Ezra D."/>
            <person name="Gonzalez J."/>
            <person name="Henrissat B."/>
            <person name="Kuo A."/>
            <person name="Liang C."/>
            <person name="Lipzen A."/>
            <person name="Lutzoni F."/>
            <person name="Magnuson J."/>
            <person name="Mondo S."/>
            <person name="Nolan M."/>
            <person name="Ohm R."/>
            <person name="Pangilinan J."/>
            <person name="Park H.-J."/>
            <person name="Ramirez L."/>
            <person name="Alfaro M."/>
            <person name="Sun H."/>
            <person name="Tritt A."/>
            <person name="Yoshinaga Y."/>
            <person name="Zwiers L.-H."/>
            <person name="Turgeon B."/>
            <person name="Goodwin S."/>
            <person name="Spatafora J."/>
            <person name="Crous P."/>
            <person name="Grigoriev I."/>
        </authorList>
    </citation>
    <scope>NUCLEOTIDE SEQUENCE</scope>
    <source>
        <strain evidence="3">ATCC 74209</strain>
    </source>
</reference>
<dbReference type="Proteomes" id="UP000799536">
    <property type="component" value="Unassembled WGS sequence"/>
</dbReference>
<dbReference type="AlphaFoldDB" id="A0A9P4MR04"/>